<comment type="similarity">
    <text evidence="1">Belongs to the HicA mRNA interferase family.</text>
</comment>
<gene>
    <name evidence="8" type="ORF">FOB82_03150</name>
</gene>
<dbReference type="GO" id="GO:0003729">
    <property type="term" value="F:mRNA binding"/>
    <property type="evidence" value="ECO:0007669"/>
    <property type="project" value="InterPro"/>
</dbReference>
<sequence>MGDAGGFPSMKATKLRGILKKELGYKVVPKRGKGSHTVYESEEYGRLVWGFHNKRNLAPREVRNVLVRQVGLTIEQAKEVLNVD</sequence>
<evidence type="ECO:0000313" key="8">
    <source>
        <dbReference type="EMBL" id="QGS34093.1"/>
    </source>
</evidence>
<dbReference type="Proteomes" id="UP000426857">
    <property type="component" value="Chromosome"/>
</dbReference>
<dbReference type="InterPro" id="IPR012933">
    <property type="entry name" value="HicA_mRNA_interferase"/>
</dbReference>
<evidence type="ECO:0000313" key="9">
    <source>
        <dbReference type="Proteomes" id="UP000426857"/>
    </source>
</evidence>
<dbReference type="Gene3D" id="3.30.920.30">
    <property type="entry name" value="Hypothetical protein"/>
    <property type="match status" value="1"/>
</dbReference>
<dbReference type="GO" id="GO:0004519">
    <property type="term" value="F:endonuclease activity"/>
    <property type="evidence" value="ECO:0007669"/>
    <property type="project" value="UniProtKB-KW"/>
</dbReference>
<keyword evidence="3" id="KW-0540">Nuclease</keyword>
<dbReference type="KEGG" id="cxe:FOB82_03150"/>
<evidence type="ECO:0000256" key="7">
    <source>
        <dbReference type="ARBA" id="ARBA00023016"/>
    </source>
</evidence>
<evidence type="ECO:0000256" key="5">
    <source>
        <dbReference type="ARBA" id="ARBA00022801"/>
    </source>
</evidence>
<dbReference type="InterPro" id="IPR038570">
    <property type="entry name" value="HicA_sf"/>
</dbReference>
<keyword evidence="4" id="KW-0255">Endonuclease</keyword>
<keyword evidence="7" id="KW-0346">Stress response</keyword>
<keyword evidence="2" id="KW-1277">Toxin-antitoxin system</keyword>
<organism evidence="8 9">
    <name type="scientific">Corynebacterium xerosis</name>
    <dbReference type="NCBI Taxonomy" id="1725"/>
    <lineage>
        <taxon>Bacteria</taxon>
        <taxon>Bacillati</taxon>
        <taxon>Actinomycetota</taxon>
        <taxon>Actinomycetes</taxon>
        <taxon>Mycobacteriales</taxon>
        <taxon>Corynebacteriaceae</taxon>
        <taxon>Corynebacterium</taxon>
    </lineage>
</organism>
<keyword evidence="5" id="KW-0378">Hydrolase</keyword>
<evidence type="ECO:0000256" key="3">
    <source>
        <dbReference type="ARBA" id="ARBA00022722"/>
    </source>
</evidence>
<evidence type="ECO:0000256" key="4">
    <source>
        <dbReference type="ARBA" id="ARBA00022759"/>
    </source>
</evidence>
<dbReference type="SUPFAM" id="SSF54786">
    <property type="entry name" value="YcfA/nrd intein domain"/>
    <property type="match status" value="1"/>
</dbReference>
<accession>A0A6B8TSE8</accession>
<reference evidence="8 9" key="1">
    <citation type="submission" date="2019-11" db="EMBL/GenBank/DDBJ databases">
        <title>FDA dAtabase for Regulatory Grade micrObial Sequences (FDA-ARGOS): Supporting development and validation of Infectious Disease Dx tests.</title>
        <authorList>
            <person name="Kerrigan L."/>
            <person name="Long C."/>
            <person name="Tallon L."/>
            <person name="Sadzewicz L."/>
            <person name="Vavikolanu K."/>
            <person name="Mehta A."/>
            <person name="Aluvathingal J."/>
            <person name="Nadendla S."/>
            <person name="Yan Y."/>
            <person name="Sichtig H."/>
        </authorList>
    </citation>
    <scope>NUCLEOTIDE SEQUENCE [LARGE SCALE GENOMIC DNA]</scope>
    <source>
        <strain evidence="8 9">FDAARGOS_674</strain>
    </source>
</reference>
<proteinExistence type="inferred from homology"/>
<protein>
    <submittedName>
        <fullName evidence="8">Addiction module toxin, HicA family</fullName>
    </submittedName>
</protein>
<keyword evidence="6" id="KW-0694">RNA-binding</keyword>
<dbReference type="AlphaFoldDB" id="A0A6B8TSE8"/>
<evidence type="ECO:0000256" key="6">
    <source>
        <dbReference type="ARBA" id="ARBA00022884"/>
    </source>
</evidence>
<evidence type="ECO:0000256" key="1">
    <source>
        <dbReference type="ARBA" id="ARBA00006620"/>
    </source>
</evidence>
<evidence type="ECO:0000256" key="2">
    <source>
        <dbReference type="ARBA" id="ARBA00022649"/>
    </source>
</evidence>
<name>A0A6B8TSE8_9CORY</name>
<dbReference type="GO" id="GO:0016787">
    <property type="term" value="F:hydrolase activity"/>
    <property type="evidence" value="ECO:0007669"/>
    <property type="project" value="UniProtKB-KW"/>
</dbReference>
<dbReference type="Pfam" id="PF07927">
    <property type="entry name" value="HicA_toxin"/>
    <property type="match status" value="1"/>
</dbReference>
<dbReference type="EMBL" id="CP046322">
    <property type="protein sequence ID" value="QGS34093.1"/>
    <property type="molecule type" value="Genomic_DNA"/>
</dbReference>